<dbReference type="EMBL" id="JANBPK010001094">
    <property type="protein sequence ID" value="KAJ2925961.1"/>
    <property type="molecule type" value="Genomic_DNA"/>
</dbReference>
<sequence length="157" mass="18205">MTTLKKKRKQMKTSNRSLWRPQLYPPPSTNRPVGGSLRRALGVSDDLWEQAQFTVSSFVPFNLLVINFYTLTRVLNLLGFPGPEHDRKAATLLTLPDGTPLQASDVIQDRGWTLRTYERKTTCYSWAEDISNNHHWLYPVGTYECRWLILAFIFEDN</sequence>
<gene>
    <name evidence="2" type="ORF">H1R20_g11132</name>
</gene>
<evidence type="ECO:0000313" key="3">
    <source>
        <dbReference type="Proteomes" id="UP001140091"/>
    </source>
</evidence>
<name>A0A9W8IYZ7_9AGAR</name>
<dbReference type="AlphaFoldDB" id="A0A9W8IYZ7"/>
<reference evidence="2" key="1">
    <citation type="submission" date="2022-06" db="EMBL/GenBank/DDBJ databases">
        <title>Genome Sequence of Candolleomyces eurysporus.</title>
        <authorList>
            <person name="Buettner E."/>
        </authorList>
    </citation>
    <scope>NUCLEOTIDE SEQUENCE</scope>
    <source>
        <strain evidence="2">VTCC 930004</strain>
    </source>
</reference>
<accession>A0A9W8IYZ7</accession>
<comment type="caution">
    <text evidence="2">The sequence shown here is derived from an EMBL/GenBank/DDBJ whole genome shotgun (WGS) entry which is preliminary data.</text>
</comment>
<protein>
    <submittedName>
        <fullName evidence="2">Uncharacterized protein</fullName>
    </submittedName>
</protein>
<organism evidence="2 3">
    <name type="scientific">Candolleomyces eurysporus</name>
    <dbReference type="NCBI Taxonomy" id="2828524"/>
    <lineage>
        <taxon>Eukaryota</taxon>
        <taxon>Fungi</taxon>
        <taxon>Dikarya</taxon>
        <taxon>Basidiomycota</taxon>
        <taxon>Agaricomycotina</taxon>
        <taxon>Agaricomycetes</taxon>
        <taxon>Agaricomycetidae</taxon>
        <taxon>Agaricales</taxon>
        <taxon>Agaricineae</taxon>
        <taxon>Psathyrellaceae</taxon>
        <taxon>Candolleomyces</taxon>
    </lineage>
</organism>
<feature type="non-terminal residue" evidence="2">
    <location>
        <position position="157"/>
    </location>
</feature>
<proteinExistence type="predicted"/>
<dbReference type="Proteomes" id="UP001140091">
    <property type="component" value="Unassembled WGS sequence"/>
</dbReference>
<evidence type="ECO:0000313" key="2">
    <source>
        <dbReference type="EMBL" id="KAJ2925961.1"/>
    </source>
</evidence>
<feature type="compositionally biased region" description="Basic residues" evidence="1">
    <location>
        <begin position="1"/>
        <end position="11"/>
    </location>
</feature>
<evidence type="ECO:0000256" key="1">
    <source>
        <dbReference type="SAM" id="MobiDB-lite"/>
    </source>
</evidence>
<feature type="region of interest" description="Disordered" evidence="1">
    <location>
        <begin position="1"/>
        <end position="34"/>
    </location>
</feature>
<keyword evidence="3" id="KW-1185">Reference proteome</keyword>